<dbReference type="AlphaFoldDB" id="A0A4R6XA66"/>
<evidence type="ECO:0000313" key="2">
    <source>
        <dbReference type="Proteomes" id="UP000295729"/>
    </source>
</evidence>
<accession>A0A4R6XA66</accession>
<reference evidence="1 2" key="1">
    <citation type="submission" date="2019-03" db="EMBL/GenBank/DDBJ databases">
        <title>Genomic Encyclopedia of Type Strains, Phase IV (KMG-IV): sequencing the most valuable type-strain genomes for metagenomic binning, comparative biology and taxonomic classification.</title>
        <authorList>
            <person name="Goeker M."/>
        </authorList>
    </citation>
    <scope>NUCLEOTIDE SEQUENCE [LARGE SCALE GENOMIC DNA]</scope>
    <source>
        <strain evidence="1 2">DSM 5604</strain>
    </source>
</reference>
<dbReference type="Pfam" id="PF00300">
    <property type="entry name" value="His_Phos_1"/>
    <property type="match status" value="1"/>
</dbReference>
<evidence type="ECO:0000313" key="1">
    <source>
        <dbReference type="EMBL" id="TDR14949.1"/>
    </source>
</evidence>
<proteinExistence type="predicted"/>
<dbReference type="SMART" id="SM00855">
    <property type="entry name" value="PGAM"/>
    <property type="match status" value="1"/>
</dbReference>
<dbReference type="Gene3D" id="3.40.50.1240">
    <property type="entry name" value="Phosphoglycerate mutase-like"/>
    <property type="match status" value="1"/>
</dbReference>
<protein>
    <submittedName>
        <fullName evidence="1">Putative phosphoglycerate mutase</fullName>
    </submittedName>
</protein>
<keyword evidence="2" id="KW-1185">Reference proteome</keyword>
<sequence length="190" mass="21592">MTLSNQYYLMRHGQSEANVAGIIVSAPKLGCTHFGLTCEGKKQVINSLPTCKELKIQSVYCSDFLRTKQTAQLLTDNLSLSEPVIEPLLRERFFGEWDGLSDRYYDTVWQHDALGTSGSTHRVETTDQVFKRAMLVIARLEETHRNENILLVAHGDVLQILRTAWFKLAPYQHRQLPNINTGEVIPLIHA</sequence>
<dbReference type="CDD" id="cd07067">
    <property type="entry name" value="HP_PGM_like"/>
    <property type="match status" value="1"/>
</dbReference>
<dbReference type="RefSeq" id="WP_133559587.1">
    <property type="nucleotide sequence ID" value="NZ_SNZA01000001.1"/>
</dbReference>
<dbReference type="PANTHER" id="PTHR47821">
    <property type="entry name" value="PHOSPHOGLYCERATE MUTASE FAMILY PROTEIN"/>
    <property type="match status" value="1"/>
</dbReference>
<dbReference type="OrthoDB" id="9793115at2"/>
<dbReference type="InterPro" id="IPR013078">
    <property type="entry name" value="His_Pase_superF_clade-1"/>
</dbReference>
<dbReference type="InterPro" id="IPR029033">
    <property type="entry name" value="His_PPase_superfam"/>
</dbReference>
<dbReference type="InterPro" id="IPR001345">
    <property type="entry name" value="PG/BPGM_mutase_AS"/>
</dbReference>
<gene>
    <name evidence="1" type="ORF">C8D85_0301</name>
</gene>
<organism evidence="1 2">
    <name type="scientific">Marinomonas communis</name>
    <dbReference type="NCBI Taxonomy" id="28254"/>
    <lineage>
        <taxon>Bacteria</taxon>
        <taxon>Pseudomonadati</taxon>
        <taxon>Pseudomonadota</taxon>
        <taxon>Gammaproteobacteria</taxon>
        <taxon>Oceanospirillales</taxon>
        <taxon>Oceanospirillaceae</taxon>
        <taxon>Marinomonas</taxon>
    </lineage>
</organism>
<dbReference type="EMBL" id="SNZA01000001">
    <property type="protein sequence ID" value="TDR14949.1"/>
    <property type="molecule type" value="Genomic_DNA"/>
</dbReference>
<dbReference type="GO" id="GO:0003824">
    <property type="term" value="F:catalytic activity"/>
    <property type="evidence" value="ECO:0007669"/>
    <property type="project" value="InterPro"/>
</dbReference>
<dbReference type="SUPFAM" id="SSF53254">
    <property type="entry name" value="Phosphoglycerate mutase-like"/>
    <property type="match status" value="1"/>
</dbReference>
<name>A0A4R6XA66_9GAMM</name>
<comment type="caution">
    <text evidence="1">The sequence shown here is derived from an EMBL/GenBank/DDBJ whole genome shotgun (WGS) entry which is preliminary data.</text>
</comment>
<dbReference type="PIRSF" id="PIRSF000709">
    <property type="entry name" value="6PFK_2-Ptase"/>
    <property type="match status" value="1"/>
</dbReference>
<dbReference type="PANTHER" id="PTHR47821:SF2">
    <property type="entry name" value="PHOSPHOGLYCERATE MUTASE FAMILY PROTEIN"/>
    <property type="match status" value="1"/>
</dbReference>
<dbReference type="PROSITE" id="PS00175">
    <property type="entry name" value="PG_MUTASE"/>
    <property type="match status" value="1"/>
</dbReference>
<dbReference type="Proteomes" id="UP000295729">
    <property type="component" value="Unassembled WGS sequence"/>
</dbReference>